<comment type="similarity">
    <text evidence="1 5">Belongs to the KptA/TPT1 family.</text>
</comment>
<dbReference type="HAMAP" id="MF_00299">
    <property type="entry name" value="KptA"/>
    <property type="match status" value="1"/>
</dbReference>
<accession>A0ABY5IYI2</accession>
<keyword evidence="3 5" id="KW-0520">NAD</keyword>
<dbReference type="InterPro" id="IPR042081">
    <property type="entry name" value="RNA_2'-PTrans_C"/>
</dbReference>
<dbReference type="InterPro" id="IPR002745">
    <property type="entry name" value="Ptrans_KptA/Tpt1"/>
</dbReference>
<dbReference type="Gene3D" id="1.10.10.970">
    <property type="entry name" value="RNA 2'-phosphotransferase, Tpt1/KptA family, N-terminal domain"/>
    <property type="match status" value="1"/>
</dbReference>
<name>A0ABY5IYI2_9FLAO</name>
<dbReference type="InterPro" id="IPR042080">
    <property type="entry name" value="RNA_2'-PTrans_N"/>
</dbReference>
<evidence type="ECO:0000313" key="6">
    <source>
        <dbReference type="EMBL" id="UUC47212.1"/>
    </source>
</evidence>
<evidence type="ECO:0000256" key="1">
    <source>
        <dbReference type="ARBA" id="ARBA00009836"/>
    </source>
</evidence>
<dbReference type="Gene3D" id="3.20.170.30">
    <property type="match status" value="1"/>
</dbReference>
<keyword evidence="7" id="KW-1185">Reference proteome</keyword>
<dbReference type="InterPro" id="IPR022928">
    <property type="entry name" value="RNA_2'-PTrans_KptA"/>
</dbReference>
<dbReference type="RefSeq" id="WP_256552847.1">
    <property type="nucleotide sequence ID" value="NZ_CP101751.1"/>
</dbReference>
<sequence>MTEEYKKRISKFLSLLLRHQPEKIGLQLDENGWADINELIEKIVPKGFILTLAELEEVVATNDKKRFTFNADKTKIRANQGHSLEIELALTPITPPELLYHGTPEKFAAIIREEGIKKMNRHHVHLSQETETAHKVGSRRGKPVILNVMAGQMYRDGILFYQSENGVWLTDFVAPEYITK</sequence>
<gene>
    <name evidence="5" type="primary">kptA</name>
    <name evidence="6" type="ORF">NOX80_08445</name>
</gene>
<dbReference type="PANTHER" id="PTHR12684">
    <property type="entry name" value="PUTATIVE PHOSPHOTRANSFERASE"/>
    <property type="match status" value="1"/>
</dbReference>
<dbReference type="NCBIfam" id="NF002014">
    <property type="entry name" value="PRK00819.1-4"/>
    <property type="match status" value="1"/>
</dbReference>
<proteinExistence type="inferred from homology"/>
<evidence type="ECO:0000256" key="5">
    <source>
        <dbReference type="HAMAP-Rule" id="MF_00299"/>
    </source>
</evidence>
<comment type="function">
    <text evidence="4 5">Removes the 2'-phosphate from RNA via an intermediate in which the phosphate is ADP-ribosylated by NAD followed by a presumed transesterification to release the RNA and generate ADP-ribose 1''-2''-cyclic phosphate (APPR&gt;P). May function as an ADP-ribosylase.</text>
</comment>
<dbReference type="PANTHER" id="PTHR12684:SF2">
    <property type="entry name" value="TRNA 2'-PHOSPHOTRANSFERASE 1"/>
    <property type="match status" value="1"/>
</dbReference>
<evidence type="ECO:0000256" key="2">
    <source>
        <dbReference type="ARBA" id="ARBA00022679"/>
    </source>
</evidence>
<evidence type="ECO:0000256" key="3">
    <source>
        <dbReference type="ARBA" id="ARBA00023027"/>
    </source>
</evidence>
<dbReference type="EMBL" id="CP101751">
    <property type="protein sequence ID" value="UUC47212.1"/>
    <property type="molecule type" value="Genomic_DNA"/>
</dbReference>
<dbReference type="Pfam" id="PF01885">
    <property type="entry name" value="PTS_2-RNA"/>
    <property type="match status" value="1"/>
</dbReference>
<dbReference type="SUPFAM" id="SSF56399">
    <property type="entry name" value="ADP-ribosylation"/>
    <property type="match status" value="1"/>
</dbReference>
<dbReference type="Proteomes" id="UP001059844">
    <property type="component" value="Chromosome"/>
</dbReference>
<evidence type="ECO:0000313" key="7">
    <source>
        <dbReference type="Proteomes" id="UP001059844"/>
    </source>
</evidence>
<dbReference type="GO" id="GO:0016740">
    <property type="term" value="F:transferase activity"/>
    <property type="evidence" value="ECO:0007669"/>
    <property type="project" value="UniProtKB-KW"/>
</dbReference>
<organism evidence="6 7">
    <name type="scientific">Flavobacterium cerinum</name>
    <dbReference type="NCBI Taxonomy" id="2502784"/>
    <lineage>
        <taxon>Bacteria</taxon>
        <taxon>Pseudomonadati</taxon>
        <taxon>Bacteroidota</taxon>
        <taxon>Flavobacteriia</taxon>
        <taxon>Flavobacteriales</taxon>
        <taxon>Flavobacteriaceae</taxon>
        <taxon>Flavobacterium</taxon>
    </lineage>
</organism>
<evidence type="ECO:0000256" key="4">
    <source>
        <dbReference type="ARBA" id="ARBA00025212"/>
    </source>
</evidence>
<keyword evidence="2 5" id="KW-0808">Transferase</keyword>
<dbReference type="EC" id="2.7.1.-" evidence="5"/>
<reference evidence="6" key="1">
    <citation type="submission" date="2022-07" db="EMBL/GenBank/DDBJ databases">
        <title>Isolation, identification, and degradation of a PFOSA degrading strain from sewage treatment plant.</title>
        <authorList>
            <person name="Zhang L."/>
            <person name="Huo Y."/>
        </authorList>
    </citation>
    <scope>NUCLEOTIDE SEQUENCE</scope>
    <source>
        <strain evidence="6">C1</strain>
    </source>
</reference>
<protein>
    <recommendedName>
        <fullName evidence="5">Probable RNA 2'-phosphotransferase</fullName>
        <ecNumber evidence="5">2.7.1.-</ecNumber>
    </recommendedName>
</protein>